<dbReference type="OrthoDB" id="9795675at2"/>
<dbReference type="GO" id="GO:0008484">
    <property type="term" value="F:sulfuric ester hydrolase activity"/>
    <property type="evidence" value="ECO:0007669"/>
    <property type="project" value="TreeGrafter"/>
</dbReference>
<keyword evidence="1" id="KW-0479">Metal-binding</keyword>
<evidence type="ECO:0000313" key="4">
    <source>
        <dbReference type="EMBL" id="TQV71304.1"/>
    </source>
</evidence>
<dbReference type="PANTHER" id="PTHR45953">
    <property type="entry name" value="IDURONATE 2-SULFATASE"/>
    <property type="match status" value="1"/>
</dbReference>
<dbReference type="AlphaFoldDB" id="A0A545T259"/>
<dbReference type="EMBL" id="VHSH01000014">
    <property type="protein sequence ID" value="TQV71304.1"/>
    <property type="molecule type" value="Genomic_DNA"/>
</dbReference>
<sequence>MKKQPNFLFIVTDQHRADHLGCYGNKTVRTPNIDAIAAGGTRWDRLYVANPICMPNRASIMTGRMSSLHGARHNGIALSRDHTTFVELLKDAGYRTGLIGKSHLQSFTGLPATNRYEPDPELHTPREELRDAFKDNRHSKDYDLEIALKWDRPLAQRLTGDFYGFEDVEIAADHADQASGDYLLWAREQRPDFDSLVGRKNALPDNRIKAPQAWRTAVPEELYSTSWVAERSQAWLSARASSDAPFFLQMSFPDPHHPFTPPGKYWDLYDPADIVLPDSFGKGDLPPIRAMREAMEKGSDPRDNQNPFTVTEAEARALIALTYGSITMIDDAIGRVLAHLDALGLAEDTVVIFTTDHGDYMGDHGLMLKLLLHYQSTIRSPFIWRDPANPAGGVVEGGAVESGLASSIDISATILARAGVQSFNGMQGRNLLGSSPPDCVIVEEDSQRRMTGFDRPQRVRTLVTERYRMSLRHGEDWHELYDLQADPQEMENLYDDPASAEIRHDLTERMLKRLIDLQDRAPLPAYRA</sequence>
<dbReference type="PANTHER" id="PTHR45953:SF1">
    <property type="entry name" value="IDURONATE 2-SULFATASE"/>
    <property type="match status" value="1"/>
</dbReference>
<keyword evidence="4" id="KW-0808">Transferase</keyword>
<evidence type="ECO:0000256" key="1">
    <source>
        <dbReference type="ARBA" id="ARBA00022723"/>
    </source>
</evidence>
<dbReference type="Pfam" id="PF00884">
    <property type="entry name" value="Sulfatase"/>
    <property type="match status" value="1"/>
</dbReference>
<evidence type="ECO:0000313" key="5">
    <source>
        <dbReference type="Proteomes" id="UP000315252"/>
    </source>
</evidence>
<evidence type="ECO:0000259" key="3">
    <source>
        <dbReference type="Pfam" id="PF00884"/>
    </source>
</evidence>
<protein>
    <submittedName>
        <fullName evidence="4">Sulfatase-like hydrolase/transferase</fullName>
    </submittedName>
</protein>
<feature type="domain" description="Sulfatase N-terminal" evidence="3">
    <location>
        <begin position="5"/>
        <end position="420"/>
    </location>
</feature>
<dbReference type="GO" id="GO:0016740">
    <property type="term" value="F:transferase activity"/>
    <property type="evidence" value="ECO:0007669"/>
    <property type="project" value="UniProtKB-KW"/>
</dbReference>
<evidence type="ECO:0000256" key="2">
    <source>
        <dbReference type="ARBA" id="ARBA00022801"/>
    </source>
</evidence>
<dbReference type="RefSeq" id="WP_142899597.1">
    <property type="nucleotide sequence ID" value="NZ_ML660065.1"/>
</dbReference>
<name>A0A545T259_9PROT</name>
<dbReference type="GO" id="GO:0046872">
    <property type="term" value="F:metal ion binding"/>
    <property type="evidence" value="ECO:0007669"/>
    <property type="project" value="UniProtKB-KW"/>
</dbReference>
<reference evidence="4 5" key="1">
    <citation type="submission" date="2019-06" db="EMBL/GenBank/DDBJ databases">
        <title>Whole genome sequence for Rhodospirillaceae sp. R148.</title>
        <authorList>
            <person name="Wang G."/>
        </authorList>
    </citation>
    <scope>NUCLEOTIDE SEQUENCE [LARGE SCALE GENOMIC DNA]</scope>
    <source>
        <strain evidence="4 5">R148</strain>
    </source>
</reference>
<organism evidence="4 5">
    <name type="scientific">Denitrobaculum tricleocarpae</name>
    <dbReference type="NCBI Taxonomy" id="2591009"/>
    <lineage>
        <taxon>Bacteria</taxon>
        <taxon>Pseudomonadati</taxon>
        <taxon>Pseudomonadota</taxon>
        <taxon>Alphaproteobacteria</taxon>
        <taxon>Rhodospirillales</taxon>
        <taxon>Rhodospirillaceae</taxon>
        <taxon>Denitrobaculum</taxon>
    </lineage>
</organism>
<gene>
    <name evidence="4" type="ORF">FKG95_27095</name>
</gene>
<dbReference type="GO" id="GO:0005737">
    <property type="term" value="C:cytoplasm"/>
    <property type="evidence" value="ECO:0007669"/>
    <property type="project" value="TreeGrafter"/>
</dbReference>
<dbReference type="InterPro" id="IPR000917">
    <property type="entry name" value="Sulfatase_N"/>
</dbReference>
<keyword evidence="5" id="KW-1185">Reference proteome</keyword>
<proteinExistence type="predicted"/>
<dbReference type="SUPFAM" id="SSF53649">
    <property type="entry name" value="Alkaline phosphatase-like"/>
    <property type="match status" value="1"/>
</dbReference>
<dbReference type="Gene3D" id="3.40.720.10">
    <property type="entry name" value="Alkaline Phosphatase, subunit A"/>
    <property type="match status" value="1"/>
</dbReference>
<accession>A0A545T259</accession>
<dbReference type="InterPro" id="IPR017850">
    <property type="entry name" value="Alkaline_phosphatase_core_sf"/>
</dbReference>
<keyword evidence="2 4" id="KW-0378">Hydrolase</keyword>
<comment type="caution">
    <text evidence="4">The sequence shown here is derived from an EMBL/GenBank/DDBJ whole genome shotgun (WGS) entry which is preliminary data.</text>
</comment>
<dbReference type="Proteomes" id="UP000315252">
    <property type="component" value="Unassembled WGS sequence"/>
</dbReference>